<protein>
    <submittedName>
        <fullName evidence="1">Uncharacterized protein</fullName>
    </submittedName>
</protein>
<dbReference type="AlphaFoldDB" id="A0A4Y7RAY0"/>
<gene>
    <name evidence="1" type="ORF">Psch_02905</name>
</gene>
<accession>A0A4Y7RAY0</accession>
<keyword evidence="2" id="KW-1185">Reference proteome</keyword>
<sequence length="41" mass="4913">MNNSFGGGHRKDLLWRAGLPVFIFINYHPPRYAYHKLQYAY</sequence>
<proteinExistence type="predicted"/>
<organism evidence="1 2">
    <name type="scientific">Pelotomaculum schinkii</name>
    <dbReference type="NCBI Taxonomy" id="78350"/>
    <lineage>
        <taxon>Bacteria</taxon>
        <taxon>Bacillati</taxon>
        <taxon>Bacillota</taxon>
        <taxon>Clostridia</taxon>
        <taxon>Eubacteriales</taxon>
        <taxon>Desulfotomaculaceae</taxon>
        <taxon>Pelotomaculum</taxon>
    </lineage>
</organism>
<reference evidence="1 2" key="1">
    <citation type="journal article" date="2018" name="Environ. Microbiol.">
        <title>Novel energy conservation strategies and behaviour of Pelotomaculum schinkii driving syntrophic propionate catabolism.</title>
        <authorList>
            <person name="Hidalgo-Ahumada C.A.P."/>
            <person name="Nobu M.K."/>
            <person name="Narihiro T."/>
            <person name="Tamaki H."/>
            <person name="Liu W.T."/>
            <person name="Kamagata Y."/>
            <person name="Stams A.J.M."/>
            <person name="Imachi H."/>
            <person name="Sousa D.Z."/>
        </authorList>
    </citation>
    <scope>NUCLEOTIDE SEQUENCE [LARGE SCALE GENOMIC DNA]</scope>
    <source>
        <strain evidence="1 2">HH</strain>
    </source>
</reference>
<evidence type="ECO:0000313" key="2">
    <source>
        <dbReference type="Proteomes" id="UP000298324"/>
    </source>
</evidence>
<dbReference type="EMBL" id="QFGA01000002">
    <property type="protein sequence ID" value="TEB05863.1"/>
    <property type="molecule type" value="Genomic_DNA"/>
</dbReference>
<comment type="caution">
    <text evidence="1">The sequence shown here is derived from an EMBL/GenBank/DDBJ whole genome shotgun (WGS) entry which is preliminary data.</text>
</comment>
<name>A0A4Y7RAY0_9FIRM</name>
<dbReference type="Proteomes" id="UP000298324">
    <property type="component" value="Unassembled WGS sequence"/>
</dbReference>
<evidence type="ECO:0000313" key="1">
    <source>
        <dbReference type="EMBL" id="TEB05863.1"/>
    </source>
</evidence>